<dbReference type="PANTHER" id="PTHR43272:SF33">
    <property type="entry name" value="AMP-BINDING DOMAIN-CONTAINING PROTEIN-RELATED"/>
    <property type="match status" value="1"/>
</dbReference>
<evidence type="ECO:0000259" key="3">
    <source>
        <dbReference type="Pfam" id="PF00501"/>
    </source>
</evidence>
<dbReference type="Pfam" id="PF00501">
    <property type="entry name" value="AMP-binding"/>
    <property type="match status" value="1"/>
</dbReference>
<evidence type="ECO:0000256" key="1">
    <source>
        <dbReference type="ARBA" id="ARBA00022741"/>
    </source>
</evidence>
<dbReference type="EMBL" id="JADKGY010000006">
    <property type="protein sequence ID" value="MBK9982575.1"/>
    <property type="molecule type" value="Genomic_DNA"/>
</dbReference>
<comment type="caution">
    <text evidence="4">The sequence shown here is derived from an EMBL/GenBank/DDBJ whole genome shotgun (WGS) entry which is preliminary data.</text>
</comment>
<reference evidence="4 5" key="1">
    <citation type="submission" date="2020-10" db="EMBL/GenBank/DDBJ databases">
        <title>Connecting structure to function with the recovery of over 1000 high-quality activated sludge metagenome-assembled genomes encoding full-length rRNA genes using long-read sequencing.</title>
        <authorList>
            <person name="Singleton C.M."/>
            <person name="Petriglieri F."/>
            <person name="Kristensen J.M."/>
            <person name="Kirkegaard R.H."/>
            <person name="Michaelsen T.Y."/>
            <person name="Andersen M.H."/>
            <person name="Karst S.M."/>
            <person name="Dueholm M.S."/>
            <person name="Nielsen P.H."/>
            <person name="Albertsen M."/>
        </authorList>
    </citation>
    <scope>NUCLEOTIDE SEQUENCE [LARGE SCALE GENOMIC DNA]</scope>
    <source>
        <strain evidence="4">Ribe_18-Q3-R11-54_MAXAC.273</strain>
    </source>
</reference>
<evidence type="ECO:0000313" key="5">
    <source>
        <dbReference type="Proteomes" id="UP000808337"/>
    </source>
</evidence>
<proteinExistence type="predicted"/>
<dbReference type="GO" id="GO:0005524">
    <property type="term" value="F:ATP binding"/>
    <property type="evidence" value="ECO:0007669"/>
    <property type="project" value="UniProtKB-KW"/>
</dbReference>
<dbReference type="SUPFAM" id="SSF56801">
    <property type="entry name" value="Acetyl-CoA synthetase-like"/>
    <property type="match status" value="1"/>
</dbReference>
<keyword evidence="1" id="KW-0547">Nucleotide-binding</keyword>
<dbReference type="AlphaFoldDB" id="A0A9D7SSM4"/>
<dbReference type="CDD" id="cd05907">
    <property type="entry name" value="VL_LC_FACS_like"/>
    <property type="match status" value="1"/>
</dbReference>
<dbReference type="PROSITE" id="PS00455">
    <property type="entry name" value="AMP_BINDING"/>
    <property type="match status" value="1"/>
</dbReference>
<dbReference type="InterPro" id="IPR000873">
    <property type="entry name" value="AMP-dep_synth/lig_dom"/>
</dbReference>
<dbReference type="GO" id="GO:0004467">
    <property type="term" value="F:long-chain fatty acid-CoA ligase activity"/>
    <property type="evidence" value="ECO:0007669"/>
    <property type="project" value="TreeGrafter"/>
</dbReference>
<dbReference type="Gene3D" id="3.40.50.12780">
    <property type="entry name" value="N-terminal domain of ligase-like"/>
    <property type="match status" value="1"/>
</dbReference>
<dbReference type="Proteomes" id="UP000808337">
    <property type="component" value="Unassembled WGS sequence"/>
</dbReference>
<dbReference type="PANTHER" id="PTHR43272">
    <property type="entry name" value="LONG-CHAIN-FATTY-ACID--COA LIGASE"/>
    <property type="match status" value="1"/>
</dbReference>
<sequence>MNTFEFLFDIPQYQLSRNPQRAAGGLWRQGIINEISSAQFVTLIRNIALIFIQKGIVKGDRILIYTDRYSIEWLAADMAIMAAGAISVPLQYPVKPEELAIILNRIEPSLVILTHGVELPGLLNNIENIFLDDLVSTEHTFSEDDLKKLDIIRSGISPFDVATIVHTSGSSGEPRAVALSHQNIVSNVMSVLALAPYTPGIRVLSFLPLSHIFQRVVSYVYLASGANIYFIESYRNAIFALKDVRPEYFTSVPLILERFAAVLEERVEEMSWFTRWAYNSWEKTNRGPLAQLGSIIAHQWIIKRWKRRMGGRLKGIVSGAAYLDPKVERLYERSGIKIRQGYGLTEASPIVTINRFEPGGHRRGTVGQPIPGVEVRIDEDGEILVKGPNVMLGYYKDEAATKEVIRDGWLHTGDVGHWEKENFLVITDRKSNIYKHASGKFISPAQIESRLVHHPLIHQAMVIGYHRPYTIALIIPHFDALQKICAEKNIHWTAPEYMVYNTAVIQMYRDVLDHLGLQSHERIEKFILLSDTWSPENGLLTSTYKPRRKEIELKYRKEIEDIYE</sequence>
<name>A0A9D7SSM4_9BACT</name>
<protein>
    <submittedName>
        <fullName evidence="4">Long-chain fatty acid--CoA ligase</fullName>
    </submittedName>
</protein>
<feature type="domain" description="AMP-dependent synthetase/ligase" evidence="3">
    <location>
        <begin position="33"/>
        <end position="395"/>
    </location>
</feature>
<keyword evidence="4" id="KW-0436">Ligase</keyword>
<dbReference type="GO" id="GO:0016020">
    <property type="term" value="C:membrane"/>
    <property type="evidence" value="ECO:0007669"/>
    <property type="project" value="TreeGrafter"/>
</dbReference>
<organism evidence="4 5">
    <name type="scientific">Candidatus Opimibacter skivensis</name>
    <dbReference type="NCBI Taxonomy" id="2982028"/>
    <lineage>
        <taxon>Bacteria</taxon>
        <taxon>Pseudomonadati</taxon>
        <taxon>Bacteroidota</taxon>
        <taxon>Saprospiria</taxon>
        <taxon>Saprospirales</taxon>
        <taxon>Saprospiraceae</taxon>
        <taxon>Candidatus Opimibacter</taxon>
    </lineage>
</organism>
<evidence type="ECO:0000313" key="4">
    <source>
        <dbReference type="EMBL" id="MBK9982575.1"/>
    </source>
</evidence>
<dbReference type="Pfam" id="PF23562">
    <property type="entry name" value="AMP-binding_C_3"/>
    <property type="match status" value="1"/>
</dbReference>
<gene>
    <name evidence="4" type="ORF">IPP15_09135</name>
</gene>
<keyword evidence="2" id="KW-0067">ATP-binding</keyword>
<dbReference type="InterPro" id="IPR042099">
    <property type="entry name" value="ANL_N_sf"/>
</dbReference>
<dbReference type="InterPro" id="IPR020845">
    <property type="entry name" value="AMP-binding_CS"/>
</dbReference>
<evidence type="ECO:0000256" key="2">
    <source>
        <dbReference type="ARBA" id="ARBA00022840"/>
    </source>
</evidence>
<accession>A0A9D7SSM4</accession>